<feature type="transmembrane region" description="Helical" evidence="2">
    <location>
        <begin position="462"/>
        <end position="480"/>
    </location>
</feature>
<feature type="region of interest" description="Disordered" evidence="1">
    <location>
        <begin position="113"/>
        <end position="210"/>
    </location>
</feature>
<evidence type="ECO:0000313" key="3">
    <source>
        <dbReference type="EMBL" id="MCV2231507.1"/>
    </source>
</evidence>
<feature type="transmembrane region" description="Helical" evidence="2">
    <location>
        <begin position="517"/>
        <end position="538"/>
    </location>
</feature>
<feature type="transmembrane region" description="Helical" evidence="2">
    <location>
        <begin position="311"/>
        <end position="333"/>
    </location>
</feature>
<feature type="compositionally biased region" description="Polar residues" evidence="1">
    <location>
        <begin position="151"/>
        <end position="164"/>
    </location>
</feature>
<comment type="caution">
    <text evidence="3">The sequence shown here is derived from an EMBL/GenBank/DDBJ whole genome shotgun (WGS) entry which is preliminary data.</text>
</comment>
<feature type="transmembrane region" description="Helical" evidence="2">
    <location>
        <begin position="486"/>
        <end position="505"/>
    </location>
</feature>
<name>A0ABT2Y449_9MOLU</name>
<evidence type="ECO:0000256" key="2">
    <source>
        <dbReference type="SAM" id="Phobius"/>
    </source>
</evidence>
<reference evidence="3" key="1">
    <citation type="submission" date="2022-09" db="EMBL/GenBank/DDBJ databases">
        <title>Novel Mycoplasma species identified in domestic and wild animals.</title>
        <authorList>
            <person name="Volokhov D.V."/>
            <person name="Furtak V.A."/>
            <person name="Zagorodnyaya T.A."/>
        </authorList>
    </citation>
    <scope>NUCLEOTIDE SEQUENCE</scope>
    <source>
        <strain evidence="3">Oakley</strain>
    </source>
</reference>
<keyword evidence="2" id="KW-0812">Transmembrane</keyword>
<feature type="transmembrane region" description="Helical" evidence="2">
    <location>
        <begin position="400"/>
        <end position="419"/>
    </location>
</feature>
<feature type="compositionally biased region" description="Polar residues" evidence="1">
    <location>
        <begin position="115"/>
        <end position="130"/>
    </location>
</feature>
<feature type="transmembrane region" description="Helical" evidence="2">
    <location>
        <begin position="255"/>
        <end position="273"/>
    </location>
</feature>
<sequence length="539" mass="60900">MILHEALRKIKTDYLKDSKITNFELVHSYLLDLCSSTEDEKRSVRKFKLFMNDINVFSYLVNSDNADDAISKAVFAFENHGIDADNYKWVIAQCVYAFKVTVSLDLGKYKIPLRKSSTNGSTQPKTTNSVSSIGKTSTASKTSTSATPKTFTQPTVSKPSTSQQSAPLKPVVSKSVSQSSTTSTPASHTPVTNTPTTPTSSYSNSSYSSSSYSTRNYYSSSRLDLFFTRHWAISLLFWLVLLGISLYFFPGHSKLISILSLIVGIIGIVDMSFSLYKHIDDDDMFILVLILPLFIAVNAVVLFFLPHSYYYILGGLYILILLSGALLVLFYWMSDEFDSAYISTFLIIILIYMPLTYFIFNIWLEWHDLFGLSLVFGTLLLAINLYFLRKNYYSSKGFTDIIYTLTLPIISSLAFFYLIDNHINGLFGELIFLYILYFVVYSVFHTLISFFSKDGPVRQNILTISMIVFTSYAVGYLYLLEVFEPRHVAIVGLYGGLHFIFHAAIHNDEMNDGTATFHFLTSILLIVGSIVLFIFPNII</sequence>
<feature type="transmembrane region" description="Helical" evidence="2">
    <location>
        <begin position="369"/>
        <end position="388"/>
    </location>
</feature>
<gene>
    <name evidence="3" type="ORF">N7548_01520</name>
</gene>
<accession>A0ABT2Y449</accession>
<dbReference type="EMBL" id="JAOVQM010000001">
    <property type="protein sequence ID" value="MCV2231507.1"/>
    <property type="molecule type" value="Genomic_DNA"/>
</dbReference>
<keyword evidence="2" id="KW-0472">Membrane</keyword>
<dbReference type="RefSeq" id="WP_263607630.1">
    <property type="nucleotide sequence ID" value="NZ_JAOVQM010000001.1"/>
</dbReference>
<feature type="transmembrane region" description="Helical" evidence="2">
    <location>
        <begin position="340"/>
        <end position="363"/>
    </location>
</feature>
<evidence type="ECO:0000256" key="1">
    <source>
        <dbReference type="SAM" id="MobiDB-lite"/>
    </source>
</evidence>
<proteinExistence type="predicted"/>
<keyword evidence="2" id="KW-1133">Transmembrane helix</keyword>
<dbReference type="Proteomes" id="UP001177160">
    <property type="component" value="Unassembled WGS sequence"/>
</dbReference>
<feature type="compositionally biased region" description="Low complexity" evidence="1">
    <location>
        <begin position="165"/>
        <end position="210"/>
    </location>
</feature>
<feature type="transmembrane region" description="Helical" evidence="2">
    <location>
        <begin position="431"/>
        <end position="450"/>
    </location>
</feature>
<protein>
    <submittedName>
        <fullName evidence="3">Uncharacterized protein</fullName>
    </submittedName>
</protein>
<feature type="transmembrane region" description="Helical" evidence="2">
    <location>
        <begin position="231"/>
        <end position="249"/>
    </location>
</feature>
<evidence type="ECO:0000313" key="4">
    <source>
        <dbReference type="Proteomes" id="UP001177160"/>
    </source>
</evidence>
<organism evidence="3 4">
    <name type="scientific">Paracholeplasma manati</name>
    <dbReference type="NCBI Taxonomy" id="591373"/>
    <lineage>
        <taxon>Bacteria</taxon>
        <taxon>Bacillati</taxon>
        <taxon>Mycoplasmatota</taxon>
        <taxon>Mollicutes</taxon>
        <taxon>Acholeplasmatales</taxon>
        <taxon>Acholeplasmataceae</taxon>
        <taxon>Paracholeplasma</taxon>
    </lineage>
</organism>
<feature type="transmembrane region" description="Helical" evidence="2">
    <location>
        <begin position="285"/>
        <end position="305"/>
    </location>
</feature>
<keyword evidence="4" id="KW-1185">Reference proteome</keyword>
<feature type="compositionally biased region" description="Low complexity" evidence="1">
    <location>
        <begin position="131"/>
        <end position="150"/>
    </location>
</feature>